<evidence type="ECO:0000256" key="2">
    <source>
        <dbReference type="PROSITE-ProRule" id="PRU00708"/>
    </source>
</evidence>
<dbReference type="Gene3D" id="1.25.40.10">
    <property type="entry name" value="Tetratricopeptide repeat domain"/>
    <property type="match status" value="1"/>
</dbReference>
<reference evidence="4 5" key="1">
    <citation type="submission" date="2024-05" db="EMBL/GenBank/DDBJ databases">
        <title>Haplotype-resolved chromosome-level genome assembly of Huyou (Citrus changshanensis).</title>
        <authorList>
            <person name="Miao C."/>
            <person name="Chen W."/>
            <person name="Wu Y."/>
            <person name="Wang L."/>
            <person name="Zhao S."/>
            <person name="Grierson D."/>
            <person name="Xu C."/>
            <person name="Chen K."/>
        </authorList>
    </citation>
    <scope>NUCLEOTIDE SEQUENCE [LARGE SCALE GENOMIC DNA]</scope>
    <source>
        <strain evidence="4">01-14</strain>
        <tissue evidence="4">Leaf</tissue>
    </source>
</reference>
<evidence type="ECO:0000313" key="5">
    <source>
        <dbReference type="Proteomes" id="UP001428341"/>
    </source>
</evidence>
<keyword evidence="1" id="KW-0677">Repeat</keyword>
<gene>
    <name evidence="4" type="ORF">WN944_005848</name>
</gene>
<dbReference type="InterPro" id="IPR002885">
    <property type="entry name" value="PPR_rpt"/>
</dbReference>
<feature type="repeat" description="PPR" evidence="2">
    <location>
        <begin position="84"/>
        <end position="118"/>
    </location>
</feature>
<evidence type="ECO:0000259" key="3">
    <source>
        <dbReference type="Pfam" id="PF17177"/>
    </source>
</evidence>
<dbReference type="InterPro" id="IPR033443">
    <property type="entry name" value="PROP1-like_PPR_dom"/>
</dbReference>
<evidence type="ECO:0000313" key="4">
    <source>
        <dbReference type="EMBL" id="KAK9213863.1"/>
    </source>
</evidence>
<dbReference type="InterPro" id="IPR011990">
    <property type="entry name" value="TPR-like_helical_dom_sf"/>
</dbReference>
<dbReference type="PROSITE" id="PS51375">
    <property type="entry name" value="PPR"/>
    <property type="match status" value="1"/>
</dbReference>
<organism evidence="4 5">
    <name type="scientific">Citrus x changshan-huyou</name>
    <dbReference type="NCBI Taxonomy" id="2935761"/>
    <lineage>
        <taxon>Eukaryota</taxon>
        <taxon>Viridiplantae</taxon>
        <taxon>Streptophyta</taxon>
        <taxon>Embryophyta</taxon>
        <taxon>Tracheophyta</taxon>
        <taxon>Spermatophyta</taxon>
        <taxon>Magnoliopsida</taxon>
        <taxon>eudicotyledons</taxon>
        <taxon>Gunneridae</taxon>
        <taxon>Pentapetalae</taxon>
        <taxon>rosids</taxon>
        <taxon>malvids</taxon>
        <taxon>Sapindales</taxon>
        <taxon>Rutaceae</taxon>
        <taxon>Aurantioideae</taxon>
        <taxon>Citrus</taxon>
    </lineage>
</organism>
<dbReference type="EMBL" id="JBCGBO010000003">
    <property type="protein sequence ID" value="KAK9213863.1"/>
    <property type="molecule type" value="Genomic_DNA"/>
</dbReference>
<dbReference type="Proteomes" id="UP001428341">
    <property type="component" value="Unassembled WGS sequence"/>
</dbReference>
<dbReference type="Pfam" id="PF17177">
    <property type="entry name" value="PPR_long"/>
    <property type="match status" value="1"/>
</dbReference>
<evidence type="ECO:0000256" key="1">
    <source>
        <dbReference type="ARBA" id="ARBA00022737"/>
    </source>
</evidence>
<accession>A0AAP0MKK8</accession>
<feature type="domain" description="PROP1-like PPR" evidence="3">
    <location>
        <begin position="72"/>
        <end position="163"/>
    </location>
</feature>
<dbReference type="PANTHER" id="PTHR47859">
    <property type="entry name" value="PENTATRICOPEPTIDE REPEAT-CONTAINING PROTEIN"/>
    <property type="match status" value="1"/>
</dbReference>
<dbReference type="NCBIfam" id="TIGR00756">
    <property type="entry name" value="PPR"/>
    <property type="match status" value="1"/>
</dbReference>
<comment type="caution">
    <text evidence="4">The sequence shown here is derived from an EMBL/GenBank/DDBJ whole genome shotgun (WGS) entry which is preliminary data.</text>
</comment>
<protein>
    <recommendedName>
        <fullName evidence="3">PROP1-like PPR domain-containing protein</fullName>
    </recommendedName>
</protein>
<sequence>MEESDHAAALKWTLVSETMQNLGLQPSSHRYDGFSRAIVSDRGFDERMEVEVNVPNELSTVCNCGSMSWRFIFKYMKSCGIPPNAATHNIMIDCCSIIRCFKSASAIVSMMVREGFYPQTMTYTALVKILLEYGDFDQALINLLDHVTAEGIQLDVTVVSTTLQSKHCRFGNCVTKTPILQRFQSESYIYSCSLAVKMVCYTWVPTSWSPDQSLWARRLSTNSDTRQK</sequence>
<name>A0AAP0MKK8_9ROSI</name>
<proteinExistence type="predicted"/>
<dbReference type="PANTHER" id="PTHR47859:SF1">
    <property type="entry name" value="PENTATRICOPEPTIDE REPEAT-CONTAINING PROTEIN"/>
    <property type="match status" value="1"/>
</dbReference>
<keyword evidence="5" id="KW-1185">Reference proteome</keyword>
<dbReference type="AlphaFoldDB" id="A0AAP0MKK8"/>